<evidence type="ECO:0000313" key="3">
    <source>
        <dbReference type="EMBL" id="KAF5368128.1"/>
    </source>
</evidence>
<gene>
    <name evidence="3" type="ORF">D9757_011572</name>
    <name evidence="2" type="ORF">D9757_014141</name>
</gene>
<evidence type="ECO:0000256" key="1">
    <source>
        <dbReference type="SAM" id="MobiDB-lite"/>
    </source>
</evidence>
<dbReference type="AlphaFoldDB" id="A0A8H5GNF5"/>
<reference evidence="3 4" key="1">
    <citation type="journal article" date="2020" name="ISME J.">
        <title>Uncovering the hidden diversity of litter-decomposition mechanisms in mushroom-forming fungi.</title>
        <authorList>
            <person name="Floudas D."/>
            <person name="Bentzer J."/>
            <person name="Ahren D."/>
            <person name="Johansson T."/>
            <person name="Persson P."/>
            <person name="Tunlid A."/>
        </authorList>
    </citation>
    <scope>NUCLEOTIDE SEQUENCE [LARGE SCALE GENOMIC DNA]</scope>
    <source>
        <strain evidence="3 4">CBS 406.79</strain>
    </source>
</reference>
<name>A0A8H5GNF5_9AGAR</name>
<dbReference type="EMBL" id="JAACJN010000397">
    <property type="protein sequence ID" value="KAF5344679.1"/>
    <property type="molecule type" value="Genomic_DNA"/>
</dbReference>
<protein>
    <submittedName>
        <fullName evidence="3">Uncharacterized protein</fullName>
    </submittedName>
</protein>
<sequence>MLSTSTQLPRAHTQTRISSGGASCSHRTSSATRMLLKLGAGLDENGRVSPPEAWLDAAKKAETISNEKDQNSLSSRNPILNTLCFPQGLCVGIRTGRKSGIV</sequence>
<feature type="region of interest" description="Disordered" evidence="1">
    <location>
        <begin position="1"/>
        <end position="28"/>
    </location>
</feature>
<comment type="caution">
    <text evidence="3">The sequence shown here is derived from an EMBL/GenBank/DDBJ whole genome shotgun (WGS) entry which is preliminary data.</text>
</comment>
<organism evidence="3 4">
    <name type="scientific">Collybiopsis confluens</name>
    <dbReference type="NCBI Taxonomy" id="2823264"/>
    <lineage>
        <taxon>Eukaryota</taxon>
        <taxon>Fungi</taxon>
        <taxon>Dikarya</taxon>
        <taxon>Basidiomycota</taxon>
        <taxon>Agaricomycotina</taxon>
        <taxon>Agaricomycetes</taxon>
        <taxon>Agaricomycetidae</taxon>
        <taxon>Agaricales</taxon>
        <taxon>Marasmiineae</taxon>
        <taxon>Omphalotaceae</taxon>
        <taxon>Collybiopsis</taxon>
    </lineage>
</organism>
<dbReference type="EMBL" id="JAACJN010000137">
    <property type="protein sequence ID" value="KAF5368128.1"/>
    <property type="molecule type" value="Genomic_DNA"/>
</dbReference>
<proteinExistence type="predicted"/>
<evidence type="ECO:0000313" key="4">
    <source>
        <dbReference type="Proteomes" id="UP000518752"/>
    </source>
</evidence>
<accession>A0A8H5GNF5</accession>
<evidence type="ECO:0000313" key="2">
    <source>
        <dbReference type="EMBL" id="KAF5344679.1"/>
    </source>
</evidence>
<dbReference type="Proteomes" id="UP000518752">
    <property type="component" value="Unassembled WGS sequence"/>
</dbReference>
<keyword evidence="4" id="KW-1185">Reference proteome</keyword>